<dbReference type="InterPro" id="IPR053842">
    <property type="entry name" value="NikA-like"/>
</dbReference>
<dbReference type="EMBL" id="JAVLVU010000001">
    <property type="protein sequence ID" value="MDT3401267.1"/>
    <property type="molecule type" value="Genomic_DNA"/>
</dbReference>
<proteinExistence type="predicted"/>
<protein>
    <recommendedName>
        <fullName evidence="3">Plasmid mobilization relaxosome protein MobC</fullName>
    </recommendedName>
</protein>
<name>A0ABU3GNA5_9SPHI</name>
<sequence length="197" mass="22986">MQTLRVFIVPILTYWYLQRPCFFNGKMSFCRTKFRFAEIFSIQKESCPSGEEMKNSQLIFLMAEFKNLTGRPKKEGERRSKKIDARFTQTEYELVLAMEKSLGITKTELVRLRVLNGSRRMLMNTKELISQMDALGAEMGRIGNNINQFAKHANIMRMSGDVPVYVLEKFNSLFGQYLDVQQRLETVFRKVIRLAGK</sequence>
<dbReference type="RefSeq" id="WP_311947125.1">
    <property type="nucleotide sequence ID" value="NZ_JAVLVU010000001.1"/>
</dbReference>
<dbReference type="Proteomes" id="UP001258315">
    <property type="component" value="Unassembled WGS sequence"/>
</dbReference>
<keyword evidence="2" id="KW-1185">Reference proteome</keyword>
<reference evidence="2" key="1">
    <citation type="submission" date="2023-07" db="EMBL/GenBank/DDBJ databases">
        <title>Functional and genomic diversity of the sorghum phyllosphere microbiome.</title>
        <authorList>
            <person name="Shade A."/>
        </authorList>
    </citation>
    <scope>NUCLEOTIDE SEQUENCE [LARGE SCALE GENOMIC DNA]</scope>
    <source>
        <strain evidence="2">SORGH_AS_0422</strain>
    </source>
</reference>
<comment type="caution">
    <text evidence="1">The sequence shown here is derived from an EMBL/GenBank/DDBJ whole genome shotgun (WGS) entry which is preliminary data.</text>
</comment>
<evidence type="ECO:0000313" key="2">
    <source>
        <dbReference type="Proteomes" id="UP001258315"/>
    </source>
</evidence>
<gene>
    <name evidence="1" type="ORF">QE417_000339</name>
</gene>
<evidence type="ECO:0008006" key="3">
    <source>
        <dbReference type="Google" id="ProtNLM"/>
    </source>
</evidence>
<dbReference type="Pfam" id="PF21983">
    <property type="entry name" value="NikA-like"/>
    <property type="match status" value="1"/>
</dbReference>
<organism evidence="1 2">
    <name type="scientific">Mucilaginibacter terrae</name>
    <dbReference type="NCBI Taxonomy" id="1955052"/>
    <lineage>
        <taxon>Bacteria</taxon>
        <taxon>Pseudomonadati</taxon>
        <taxon>Bacteroidota</taxon>
        <taxon>Sphingobacteriia</taxon>
        <taxon>Sphingobacteriales</taxon>
        <taxon>Sphingobacteriaceae</taxon>
        <taxon>Mucilaginibacter</taxon>
    </lineage>
</organism>
<evidence type="ECO:0000313" key="1">
    <source>
        <dbReference type="EMBL" id="MDT3401267.1"/>
    </source>
</evidence>
<accession>A0ABU3GNA5</accession>